<dbReference type="InterPro" id="IPR020596">
    <property type="entry name" value="rRNA_Ade_Mease_Trfase_CS"/>
</dbReference>
<comment type="similarity">
    <text evidence="7">Belongs to the class I-like SAM-binding methyltransferase superfamily. rRNA adenine N(6)-methyltransferase family. RsmA subfamily.</text>
</comment>
<evidence type="ECO:0000313" key="10">
    <source>
        <dbReference type="EMBL" id="NJP02798.1"/>
    </source>
</evidence>
<feature type="domain" description="Ribosomal RNA adenine methylase transferase N-terminal" evidence="9">
    <location>
        <begin position="23"/>
        <end position="195"/>
    </location>
</feature>
<reference evidence="10 11" key="1">
    <citation type="submission" date="2020-03" db="EMBL/GenBank/DDBJ databases">
        <authorList>
            <person name="Wang L."/>
            <person name="He N."/>
            <person name="Li Y."/>
            <person name="Fang Y."/>
            <person name="Zhang F."/>
        </authorList>
    </citation>
    <scope>NUCLEOTIDE SEQUENCE [LARGE SCALE GENOMIC DNA]</scope>
    <source>
        <strain evidence="11">hsmgli-8</strain>
    </source>
</reference>
<proteinExistence type="inferred from homology"/>
<feature type="binding site" evidence="7 8">
    <location>
        <position position="89"/>
    </location>
    <ligand>
        <name>S-adenosyl-L-methionine</name>
        <dbReference type="ChEBI" id="CHEBI:59789"/>
    </ligand>
</feature>
<dbReference type="RefSeq" id="WP_168085379.1">
    <property type="nucleotide sequence ID" value="NZ_JAAVJI010000013.1"/>
</dbReference>
<accession>A0ABX0YLI8</accession>
<comment type="caution">
    <text evidence="10">The sequence shown here is derived from an EMBL/GenBank/DDBJ whole genome shotgun (WGS) entry which is preliminary data.</text>
</comment>
<dbReference type="PROSITE" id="PS51689">
    <property type="entry name" value="SAM_RNA_A_N6_MT"/>
    <property type="match status" value="1"/>
</dbReference>
<keyword evidence="4 7" id="KW-0808">Transferase</keyword>
<dbReference type="EMBL" id="JAAVJI010000013">
    <property type="protein sequence ID" value="NJP02798.1"/>
    <property type="molecule type" value="Genomic_DNA"/>
</dbReference>
<keyword evidence="1 7" id="KW-0963">Cytoplasm</keyword>
<evidence type="ECO:0000256" key="8">
    <source>
        <dbReference type="PROSITE-ProRule" id="PRU01026"/>
    </source>
</evidence>
<keyword evidence="3 7" id="KW-0489">Methyltransferase</keyword>
<dbReference type="SMART" id="SM00650">
    <property type="entry name" value="rADc"/>
    <property type="match status" value="1"/>
</dbReference>
<dbReference type="NCBIfam" id="TIGR00755">
    <property type="entry name" value="ksgA"/>
    <property type="match status" value="1"/>
</dbReference>
<dbReference type="GO" id="GO:0052908">
    <property type="term" value="F:16S rRNA (adenine(1518)-N(6)/adenine(1519)-N(6))-dimethyltransferase activity"/>
    <property type="evidence" value="ECO:0007669"/>
    <property type="project" value="UniProtKB-EC"/>
</dbReference>
<feature type="binding site" evidence="7 8">
    <location>
        <position position="43"/>
    </location>
    <ligand>
        <name>S-adenosyl-L-methionine</name>
        <dbReference type="ChEBI" id="CHEBI:59789"/>
    </ligand>
</feature>
<evidence type="ECO:0000256" key="6">
    <source>
        <dbReference type="ARBA" id="ARBA00022884"/>
    </source>
</evidence>
<dbReference type="SUPFAM" id="SSF53335">
    <property type="entry name" value="S-adenosyl-L-methionine-dependent methyltransferases"/>
    <property type="match status" value="1"/>
</dbReference>
<feature type="binding site" evidence="7 8">
    <location>
        <position position="18"/>
    </location>
    <ligand>
        <name>S-adenosyl-L-methionine</name>
        <dbReference type="ChEBI" id="CHEBI:59789"/>
    </ligand>
</feature>
<keyword evidence="11" id="KW-1185">Reference proteome</keyword>
<evidence type="ECO:0000256" key="1">
    <source>
        <dbReference type="ARBA" id="ARBA00022490"/>
    </source>
</evidence>
<evidence type="ECO:0000313" key="11">
    <source>
        <dbReference type="Proteomes" id="UP000746535"/>
    </source>
</evidence>
<evidence type="ECO:0000256" key="3">
    <source>
        <dbReference type="ARBA" id="ARBA00022603"/>
    </source>
</evidence>
<evidence type="ECO:0000256" key="5">
    <source>
        <dbReference type="ARBA" id="ARBA00022691"/>
    </source>
</evidence>
<dbReference type="Gene3D" id="3.40.50.150">
    <property type="entry name" value="Vaccinia Virus protein VP39"/>
    <property type="match status" value="1"/>
</dbReference>
<dbReference type="InterPro" id="IPR023165">
    <property type="entry name" value="rRNA_Ade_diMease-like_C"/>
</dbReference>
<dbReference type="Proteomes" id="UP000746535">
    <property type="component" value="Unassembled WGS sequence"/>
</dbReference>
<comment type="subcellular location">
    <subcellularLocation>
        <location evidence="7">Cytoplasm</location>
    </subcellularLocation>
</comment>
<dbReference type="PANTHER" id="PTHR11727">
    <property type="entry name" value="DIMETHYLADENOSINE TRANSFERASE"/>
    <property type="match status" value="1"/>
</dbReference>
<evidence type="ECO:0000256" key="2">
    <source>
        <dbReference type="ARBA" id="ARBA00022552"/>
    </source>
</evidence>
<dbReference type="Pfam" id="PF00398">
    <property type="entry name" value="RrnaAD"/>
    <property type="match status" value="1"/>
</dbReference>
<evidence type="ECO:0000256" key="4">
    <source>
        <dbReference type="ARBA" id="ARBA00022679"/>
    </source>
</evidence>
<name>A0ABX0YLI8_9PSED</name>
<comment type="function">
    <text evidence="7">Specifically dimethylates two adjacent adenosines (A1518 and A1519) in the loop of a conserved hairpin near the 3'-end of 16S rRNA in the 30S particle. May play a critical role in biogenesis of 30S subunits.</text>
</comment>
<comment type="catalytic activity">
    <reaction evidence="7">
        <text>adenosine(1518)/adenosine(1519) in 16S rRNA + 4 S-adenosyl-L-methionine = N(6)-dimethyladenosine(1518)/N(6)-dimethyladenosine(1519) in 16S rRNA + 4 S-adenosyl-L-homocysteine + 4 H(+)</text>
        <dbReference type="Rhea" id="RHEA:19609"/>
        <dbReference type="Rhea" id="RHEA-COMP:10232"/>
        <dbReference type="Rhea" id="RHEA-COMP:10233"/>
        <dbReference type="ChEBI" id="CHEBI:15378"/>
        <dbReference type="ChEBI" id="CHEBI:57856"/>
        <dbReference type="ChEBI" id="CHEBI:59789"/>
        <dbReference type="ChEBI" id="CHEBI:74411"/>
        <dbReference type="ChEBI" id="CHEBI:74493"/>
        <dbReference type="EC" id="2.1.1.182"/>
    </reaction>
</comment>
<keyword evidence="2 7" id="KW-0698">rRNA processing</keyword>
<keyword evidence="6 7" id="KW-0694">RNA-binding</keyword>
<evidence type="ECO:0000259" key="9">
    <source>
        <dbReference type="SMART" id="SM00650"/>
    </source>
</evidence>
<organism evidence="10 11">
    <name type="scientific">Pseudomonas quercus</name>
    <dbReference type="NCBI Taxonomy" id="2722792"/>
    <lineage>
        <taxon>Bacteria</taxon>
        <taxon>Pseudomonadati</taxon>
        <taxon>Pseudomonadota</taxon>
        <taxon>Gammaproteobacteria</taxon>
        <taxon>Pseudomonadales</taxon>
        <taxon>Pseudomonadaceae</taxon>
        <taxon>Pseudomonas</taxon>
    </lineage>
</organism>
<gene>
    <name evidence="7 10" type="primary">rsmA</name>
    <name evidence="7" type="synonym">ksgA</name>
    <name evidence="10" type="ORF">HBH25_18290</name>
</gene>
<feature type="binding site" evidence="7 8">
    <location>
        <position position="16"/>
    </location>
    <ligand>
        <name>S-adenosyl-L-methionine</name>
        <dbReference type="ChEBI" id="CHEBI:59789"/>
    </ligand>
</feature>
<dbReference type="Gene3D" id="1.10.8.100">
    <property type="entry name" value="Ribosomal RNA adenine dimethylase-like, domain 2"/>
    <property type="match status" value="1"/>
</dbReference>
<sequence length="274" mass="30362">MTEHYQHRARKRFGQNFLHDAGVIDRILRAIHAREGDRMLEIGPGQGALTEGLLASNARLDVIELDKDLVPILNHRFAERGNFSLHQGDALKFDFTQLGAAPHSLRVVGNLPYNISTPLIFHLLSNAALIKDMHFMLQKEVVERMAAGPGGGDWGRLSIMVQYYCRVEHLFNVGPGAFNPPPKVDSAIVRLVPHSTLPHPAKDHHLLERVVREAFNQRRKTLRNTLKALLPATAIEAAGVDGSLRPEQLDLAAFVRLADQLADSTSAHEHGPGH</sequence>
<dbReference type="InterPro" id="IPR029063">
    <property type="entry name" value="SAM-dependent_MTases_sf"/>
</dbReference>
<keyword evidence="5 7" id="KW-0949">S-adenosyl-L-methionine</keyword>
<protein>
    <recommendedName>
        <fullName evidence="7">Ribosomal RNA small subunit methyltransferase A</fullName>
        <ecNumber evidence="7">2.1.1.182</ecNumber>
    </recommendedName>
    <alternativeName>
        <fullName evidence="7">16S rRNA (adenine(1518)-N(6)/adenine(1519)-N(6))-dimethyltransferase</fullName>
    </alternativeName>
    <alternativeName>
        <fullName evidence="7">16S rRNA dimethyladenosine transferase</fullName>
    </alternativeName>
    <alternativeName>
        <fullName evidence="7">16S rRNA dimethylase</fullName>
    </alternativeName>
    <alternativeName>
        <fullName evidence="7">S-adenosylmethionine-6-N', N'-adenosyl(rRNA) dimethyltransferase</fullName>
    </alternativeName>
</protein>
<feature type="binding site" evidence="7 8">
    <location>
        <position position="110"/>
    </location>
    <ligand>
        <name>S-adenosyl-L-methionine</name>
        <dbReference type="ChEBI" id="CHEBI:59789"/>
    </ligand>
</feature>
<feature type="binding site" evidence="7 8">
    <location>
        <position position="64"/>
    </location>
    <ligand>
        <name>S-adenosyl-L-methionine</name>
        <dbReference type="ChEBI" id="CHEBI:59789"/>
    </ligand>
</feature>
<dbReference type="PANTHER" id="PTHR11727:SF7">
    <property type="entry name" value="DIMETHYLADENOSINE TRANSFERASE-RELATED"/>
    <property type="match status" value="1"/>
</dbReference>
<evidence type="ECO:0000256" key="7">
    <source>
        <dbReference type="HAMAP-Rule" id="MF_00607"/>
    </source>
</evidence>
<dbReference type="HAMAP" id="MF_00607">
    <property type="entry name" value="16SrRNA_methyltr_A"/>
    <property type="match status" value="1"/>
</dbReference>
<dbReference type="InterPro" id="IPR011530">
    <property type="entry name" value="rRNA_adenine_dimethylase"/>
</dbReference>
<dbReference type="InterPro" id="IPR020598">
    <property type="entry name" value="rRNA_Ade_methylase_Trfase_N"/>
</dbReference>
<dbReference type="EC" id="2.1.1.182" evidence="7"/>
<dbReference type="InterPro" id="IPR001737">
    <property type="entry name" value="KsgA/Erm"/>
</dbReference>
<dbReference type="PROSITE" id="PS01131">
    <property type="entry name" value="RRNA_A_DIMETH"/>
    <property type="match status" value="1"/>
</dbReference>